<evidence type="ECO:0000313" key="1">
    <source>
        <dbReference type="EMBL" id="KJA13664.1"/>
    </source>
</evidence>
<protein>
    <submittedName>
        <fullName evidence="1">Uncharacterized protein</fullName>
    </submittedName>
</protein>
<dbReference type="EMBL" id="KN817724">
    <property type="protein sequence ID" value="KJA13664.1"/>
    <property type="molecule type" value="Genomic_DNA"/>
</dbReference>
<keyword evidence="2" id="KW-1185">Reference proteome</keyword>
<organism evidence="1 2">
    <name type="scientific">Hypholoma sublateritium (strain FD-334 SS-4)</name>
    <dbReference type="NCBI Taxonomy" id="945553"/>
    <lineage>
        <taxon>Eukaryota</taxon>
        <taxon>Fungi</taxon>
        <taxon>Dikarya</taxon>
        <taxon>Basidiomycota</taxon>
        <taxon>Agaricomycotina</taxon>
        <taxon>Agaricomycetes</taxon>
        <taxon>Agaricomycetidae</taxon>
        <taxon>Agaricales</taxon>
        <taxon>Agaricineae</taxon>
        <taxon>Strophariaceae</taxon>
        <taxon>Hypholoma</taxon>
    </lineage>
</organism>
<dbReference type="AlphaFoldDB" id="A0A0D2N361"/>
<evidence type="ECO:0000313" key="2">
    <source>
        <dbReference type="Proteomes" id="UP000054270"/>
    </source>
</evidence>
<dbReference type="Proteomes" id="UP000054270">
    <property type="component" value="Unassembled WGS sequence"/>
</dbReference>
<gene>
    <name evidence="1" type="ORF">HYPSUDRAFT_209364</name>
</gene>
<reference evidence="2" key="1">
    <citation type="submission" date="2014-04" db="EMBL/GenBank/DDBJ databases">
        <title>Evolutionary Origins and Diversification of the Mycorrhizal Mutualists.</title>
        <authorList>
            <consortium name="DOE Joint Genome Institute"/>
            <consortium name="Mycorrhizal Genomics Consortium"/>
            <person name="Kohler A."/>
            <person name="Kuo A."/>
            <person name="Nagy L.G."/>
            <person name="Floudas D."/>
            <person name="Copeland A."/>
            <person name="Barry K.W."/>
            <person name="Cichocki N."/>
            <person name="Veneault-Fourrey C."/>
            <person name="LaButti K."/>
            <person name="Lindquist E.A."/>
            <person name="Lipzen A."/>
            <person name="Lundell T."/>
            <person name="Morin E."/>
            <person name="Murat C."/>
            <person name="Riley R."/>
            <person name="Ohm R."/>
            <person name="Sun H."/>
            <person name="Tunlid A."/>
            <person name="Henrissat B."/>
            <person name="Grigoriev I.V."/>
            <person name="Hibbett D.S."/>
            <person name="Martin F."/>
        </authorList>
    </citation>
    <scope>NUCLEOTIDE SEQUENCE [LARGE SCALE GENOMIC DNA]</scope>
    <source>
        <strain evidence="2">FD-334 SS-4</strain>
    </source>
</reference>
<proteinExistence type="predicted"/>
<accession>A0A0D2N361</accession>
<name>A0A0D2N361_HYPSF</name>
<sequence>MSSASSQLAFISSNAGNMTKQACPAIEAEHVVKITSTPLEEDEILRPQMASVSGWLPKEDDVLGPALDRTIVDTPRGGTRTADTRYEYASVAQVMHAPTRGRTRARARRRPPRCFREGKKIPRGGRAEAAFEGWHRRWVALSCIWDASAISSDARYLSHLDVLSPGRCARVG</sequence>